<dbReference type="EMBL" id="WUFT01000002">
    <property type="protein sequence ID" value="NEJ69774.1"/>
    <property type="molecule type" value="Genomic_DNA"/>
</dbReference>
<dbReference type="Pfam" id="PF06169">
    <property type="entry name" value="DUF982"/>
    <property type="match status" value="1"/>
</dbReference>
<accession>A0A7K3U8P3</accession>
<dbReference type="InterPro" id="IPR010385">
    <property type="entry name" value="DUF982"/>
</dbReference>
<dbReference type="RefSeq" id="WP_164006929.1">
    <property type="nucleotide sequence ID" value="NZ_WUFT01000002.1"/>
</dbReference>
<reference evidence="1 2" key="1">
    <citation type="submission" date="2019-12" db="EMBL/GenBank/DDBJ databases">
        <title>Rhizobium genotypes associated with high levels of biological nitrogen fixation by grain legumes in a temperate-maritime cropping system.</title>
        <authorList>
            <person name="Maluk M."/>
            <person name="Francesc Ferrando Molina F."/>
            <person name="Lopez Del Egido L."/>
            <person name="Lafos M."/>
            <person name="Langarica-Fuentes A."/>
            <person name="Gebre Yohannes G."/>
            <person name="Young M.W."/>
            <person name="Martin P."/>
            <person name="Gantlett R."/>
            <person name="Kenicer G."/>
            <person name="Hawes C."/>
            <person name="Begg G.S."/>
            <person name="Quilliam R.S."/>
            <person name="Squire G.R."/>
            <person name="Poole P.S."/>
            <person name="Young P.W."/>
            <person name="Iannetta P.M."/>
            <person name="James E.K."/>
        </authorList>
    </citation>
    <scope>NUCLEOTIDE SEQUENCE [LARGE SCALE GENOMIC DNA]</scope>
    <source>
        <strain evidence="1 2">JHI366</strain>
    </source>
</reference>
<dbReference type="AlphaFoldDB" id="A0A7K3U8P3"/>
<protein>
    <submittedName>
        <fullName evidence="1">DUF982 domain-containing protein</fullName>
    </submittedName>
</protein>
<name>A0A7K3U8P3_9HYPH</name>
<evidence type="ECO:0000313" key="2">
    <source>
        <dbReference type="Proteomes" id="UP000471753"/>
    </source>
</evidence>
<dbReference type="Proteomes" id="UP000471753">
    <property type="component" value="Unassembled WGS sequence"/>
</dbReference>
<evidence type="ECO:0000313" key="1">
    <source>
        <dbReference type="EMBL" id="NEJ69774.1"/>
    </source>
</evidence>
<comment type="caution">
    <text evidence="1">The sequence shown here is derived from an EMBL/GenBank/DDBJ whole genome shotgun (WGS) entry which is preliminary data.</text>
</comment>
<gene>
    <name evidence="1" type="ORF">GR197_04370</name>
</gene>
<organism evidence="1 2">
    <name type="scientific">Rhizobium phaseoli</name>
    <dbReference type="NCBI Taxonomy" id="396"/>
    <lineage>
        <taxon>Bacteria</taxon>
        <taxon>Pseudomonadati</taxon>
        <taxon>Pseudomonadota</taxon>
        <taxon>Alphaproteobacteria</taxon>
        <taxon>Hyphomicrobiales</taxon>
        <taxon>Rhizobiaceae</taxon>
        <taxon>Rhizobium/Agrobacterium group</taxon>
        <taxon>Rhizobium</taxon>
    </lineage>
</organism>
<sequence length="81" mass="8786">MRQDLWDQPVEVIIGDGDHPKSIRSSRDALAYLMTCWPRERAASFAVAKKTCTDAVDGRADSAAAALAFKVAAEEAGVLHR</sequence>
<proteinExistence type="predicted"/>
<dbReference type="Gene3D" id="6.10.250.730">
    <property type="match status" value="1"/>
</dbReference>